<comment type="caution">
    <text evidence="1">The sequence shown here is derived from an EMBL/GenBank/DDBJ whole genome shotgun (WGS) entry which is preliminary data.</text>
</comment>
<sequence>MTSTQFTKGQAICMFYGEVHSQENERRLRDKLNEMVNIDICWQISPELPVLARTTMINSMPLTFKRYLDAKPDEEHIEEKPSLKSDTQLLQFLNAVFLNDEPMLSCYDLIEVSPTMIYRIIMPYSEKLEDMSPRAFTQWCTRAKVNFLNAPFSRKRKQGGKQKRSRQLHVLKKEYRDDLVINITSYIPRYQTEIKMFKDDGYEIIGYARKSLGIELNREANLEAMVRNLKIRSLVDKCFVSFVSSASERLSARDTKKHNNIGSSTNGNTQDMIGYISSCEKKICLVAIDFAGLTTNPKDLEDFVKDHENLEIIIIDQLMESNRVITLRRHEIIENPSVLSVFDCRKKCLQRSK</sequence>
<keyword evidence="2" id="KW-1185">Reference proteome</keyword>
<evidence type="ECO:0000313" key="2">
    <source>
        <dbReference type="Proteomes" id="UP000242146"/>
    </source>
</evidence>
<organism evidence="1 2">
    <name type="scientific">Hesseltinella vesiculosa</name>
    <dbReference type="NCBI Taxonomy" id="101127"/>
    <lineage>
        <taxon>Eukaryota</taxon>
        <taxon>Fungi</taxon>
        <taxon>Fungi incertae sedis</taxon>
        <taxon>Mucoromycota</taxon>
        <taxon>Mucoromycotina</taxon>
        <taxon>Mucoromycetes</taxon>
        <taxon>Mucorales</taxon>
        <taxon>Cunninghamellaceae</taxon>
        <taxon>Hesseltinella</taxon>
    </lineage>
</organism>
<accession>A0A1X2GBF9</accession>
<protein>
    <submittedName>
        <fullName evidence="1">Uncharacterized protein</fullName>
    </submittedName>
</protein>
<dbReference type="AlphaFoldDB" id="A0A1X2GBF9"/>
<proteinExistence type="predicted"/>
<dbReference type="OrthoDB" id="2288585at2759"/>
<gene>
    <name evidence="1" type="ORF">DM01DRAFT_1308683</name>
</gene>
<dbReference type="EMBL" id="MCGT01000025">
    <property type="protein sequence ID" value="ORX49843.1"/>
    <property type="molecule type" value="Genomic_DNA"/>
</dbReference>
<reference evidence="1 2" key="1">
    <citation type="submission" date="2016-07" db="EMBL/GenBank/DDBJ databases">
        <title>Pervasive Adenine N6-methylation of Active Genes in Fungi.</title>
        <authorList>
            <consortium name="DOE Joint Genome Institute"/>
            <person name="Mondo S.J."/>
            <person name="Dannebaum R.O."/>
            <person name="Kuo R.C."/>
            <person name="Labutti K."/>
            <person name="Haridas S."/>
            <person name="Kuo A."/>
            <person name="Salamov A."/>
            <person name="Ahrendt S.R."/>
            <person name="Lipzen A."/>
            <person name="Sullivan W."/>
            <person name="Andreopoulos W.B."/>
            <person name="Clum A."/>
            <person name="Lindquist E."/>
            <person name="Daum C."/>
            <person name="Ramamoorthy G.K."/>
            <person name="Gryganskyi A."/>
            <person name="Culley D."/>
            <person name="Magnuson J.K."/>
            <person name="James T.Y."/>
            <person name="O'Malley M.A."/>
            <person name="Stajich J.E."/>
            <person name="Spatafora J.W."/>
            <person name="Visel A."/>
            <person name="Grigoriev I.V."/>
        </authorList>
    </citation>
    <scope>NUCLEOTIDE SEQUENCE [LARGE SCALE GENOMIC DNA]</scope>
    <source>
        <strain evidence="1 2">NRRL 3301</strain>
    </source>
</reference>
<name>A0A1X2GBF9_9FUNG</name>
<feature type="non-terminal residue" evidence="1">
    <location>
        <position position="353"/>
    </location>
</feature>
<evidence type="ECO:0000313" key="1">
    <source>
        <dbReference type="EMBL" id="ORX49843.1"/>
    </source>
</evidence>
<dbReference type="Proteomes" id="UP000242146">
    <property type="component" value="Unassembled WGS sequence"/>
</dbReference>